<dbReference type="FunFam" id="1.10.287.130:FF:000001">
    <property type="entry name" value="Two-component sensor histidine kinase"/>
    <property type="match status" value="1"/>
</dbReference>
<keyword evidence="6" id="KW-0808">Transferase</keyword>
<dbReference type="Pfam" id="PF00512">
    <property type="entry name" value="HisKA"/>
    <property type="match status" value="1"/>
</dbReference>
<evidence type="ECO:0000256" key="5">
    <source>
        <dbReference type="ARBA" id="ARBA00022553"/>
    </source>
</evidence>
<dbReference type="KEGG" id="nano:G5V58_13660"/>
<dbReference type="SMART" id="SM00448">
    <property type="entry name" value="REC"/>
    <property type="match status" value="1"/>
</dbReference>
<evidence type="ECO:0000259" key="15">
    <source>
        <dbReference type="PROSITE" id="PS50112"/>
    </source>
</evidence>
<evidence type="ECO:0000313" key="18">
    <source>
        <dbReference type="Proteomes" id="UP000502996"/>
    </source>
</evidence>
<keyword evidence="5 10" id="KW-0597">Phosphoprotein</keyword>
<dbReference type="AlphaFoldDB" id="A0A6G6WEN4"/>
<dbReference type="EMBL" id="CP049257">
    <property type="protein sequence ID" value="QIG43666.1"/>
    <property type="molecule type" value="Genomic_DNA"/>
</dbReference>
<keyword evidence="9 12" id="KW-0472">Membrane</keyword>
<dbReference type="InterPro" id="IPR011006">
    <property type="entry name" value="CheY-like_superfamily"/>
</dbReference>
<feature type="transmembrane region" description="Helical" evidence="12">
    <location>
        <begin position="43"/>
        <end position="62"/>
    </location>
</feature>
<evidence type="ECO:0000256" key="11">
    <source>
        <dbReference type="SAM" id="MobiDB-lite"/>
    </source>
</evidence>
<dbReference type="InterPro" id="IPR003594">
    <property type="entry name" value="HATPase_dom"/>
</dbReference>
<evidence type="ECO:0000256" key="2">
    <source>
        <dbReference type="ARBA" id="ARBA00001968"/>
    </source>
</evidence>
<dbReference type="EC" id="2.7.13.3" evidence="4"/>
<keyword evidence="8" id="KW-0902">Two-component regulatory system</keyword>
<feature type="transmembrane region" description="Helical" evidence="12">
    <location>
        <begin position="272"/>
        <end position="292"/>
    </location>
</feature>
<dbReference type="RefSeq" id="WP_165233611.1">
    <property type="nucleotide sequence ID" value="NZ_CP049257.1"/>
</dbReference>
<feature type="domain" description="Response regulatory" evidence="14">
    <location>
        <begin position="838"/>
        <end position="932"/>
    </location>
</feature>
<dbReference type="Gene3D" id="3.30.450.20">
    <property type="entry name" value="PAS domain"/>
    <property type="match status" value="1"/>
</dbReference>
<dbReference type="CDD" id="cd00130">
    <property type="entry name" value="PAS"/>
    <property type="match status" value="1"/>
</dbReference>
<dbReference type="SMART" id="SM00091">
    <property type="entry name" value="PAS"/>
    <property type="match status" value="1"/>
</dbReference>
<feature type="domain" description="PAS" evidence="15">
    <location>
        <begin position="352"/>
        <end position="397"/>
    </location>
</feature>
<dbReference type="GO" id="GO:0009927">
    <property type="term" value="F:histidine phosphotransfer kinase activity"/>
    <property type="evidence" value="ECO:0007669"/>
    <property type="project" value="TreeGrafter"/>
</dbReference>
<evidence type="ECO:0000256" key="9">
    <source>
        <dbReference type="ARBA" id="ARBA00023136"/>
    </source>
</evidence>
<accession>A0A6G6WEN4</accession>
<dbReference type="NCBIfam" id="TIGR00229">
    <property type="entry name" value="sensory_box"/>
    <property type="match status" value="1"/>
</dbReference>
<feature type="transmembrane region" description="Helical" evidence="12">
    <location>
        <begin position="231"/>
        <end position="251"/>
    </location>
</feature>
<dbReference type="Pfam" id="PF13426">
    <property type="entry name" value="PAS_9"/>
    <property type="match status" value="1"/>
</dbReference>
<dbReference type="SMART" id="SM00388">
    <property type="entry name" value="HisKA"/>
    <property type="match status" value="1"/>
</dbReference>
<dbReference type="InterPro" id="IPR001610">
    <property type="entry name" value="PAC"/>
</dbReference>
<evidence type="ECO:0000313" key="17">
    <source>
        <dbReference type="EMBL" id="QIG43666.1"/>
    </source>
</evidence>
<dbReference type="SMART" id="SM00086">
    <property type="entry name" value="PAC"/>
    <property type="match status" value="1"/>
</dbReference>
<dbReference type="InterPro" id="IPR003661">
    <property type="entry name" value="HisK_dim/P_dom"/>
</dbReference>
<dbReference type="SUPFAM" id="SSF47384">
    <property type="entry name" value="Homodimeric domain of signal transducing histidine kinase"/>
    <property type="match status" value="1"/>
</dbReference>
<evidence type="ECO:0000256" key="12">
    <source>
        <dbReference type="SAM" id="Phobius"/>
    </source>
</evidence>
<dbReference type="GO" id="GO:0000155">
    <property type="term" value="F:phosphorelay sensor kinase activity"/>
    <property type="evidence" value="ECO:0007669"/>
    <property type="project" value="InterPro"/>
</dbReference>
<comment type="subcellular location">
    <subcellularLocation>
        <location evidence="3">Cell membrane</location>
    </subcellularLocation>
</comment>
<feature type="modified residue" description="4-aspartylphosphate" evidence="10">
    <location>
        <position position="765"/>
    </location>
</feature>
<dbReference type="InterPro" id="IPR005467">
    <property type="entry name" value="His_kinase_dom"/>
</dbReference>
<dbReference type="CDD" id="cd00156">
    <property type="entry name" value="REC"/>
    <property type="match status" value="1"/>
</dbReference>
<dbReference type="SMART" id="SM00387">
    <property type="entry name" value="HATPase_c"/>
    <property type="match status" value="1"/>
</dbReference>
<feature type="transmembrane region" description="Helical" evidence="12">
    <location>
        <begin position="74"/>
        <end position="94"/>
    </location>
</feature>
<evidence type="ECO:0000256" key="7">
    <source>
        <dbReference type="ARBA" id="ARBA00022777"/>
    </source>
</evidence>
<dbReference type="Pfam" id="PF02518">
    <property type="entry name" value="HATPase_c"/>
    <property type="match status" value="1"/>
</dbReference>
<evidence type="ECO:0000256" key="10">
    <source>
        <dbReference type="PROSITE-ProRule" id="PRU00169"/>
    </source>
</evidence>
<feature type="transmembrane region" description="Helical" evidence="12">
    <location>
        <begin position="174"/>
        <end position="195"/>
    </location>
</feature>
<keyword evidence="12" id="KW-1133">Transmembrane helix</keyword>
<feature type="transmembrane region" description="Helical" evidence="12">
    <location>
        <begin position="139"/>
        <end position="162"/>
    </location>
</feature>
<sequence>MATTASVTHAQRRFRRTAVVVAAVAAVFVVLLTPLLPQSAREQVSGAGLLVAGFVGTVLVYRRSRIGPPAARRPWQVLVTAGVVAIVGNIWVAATGSDPSTDPSLVSITSLAYALVVSIIALAIFPVRRRRGAELAVTLLDGVVAGGAFLLIVSATAFSALLESDTATTTVDQVTGVAFPVLDVLLATVAVLLVVRAAPQDRLMLAMVAVAYLLYATSDLQYAVRTNRGDFYFGTVLDLGWILGYLLLGLAATTPPRDEAPRSRIPASVSDALGTTLVFTVLVAATLVQVLVGGSGQLLRAQSVLWVVIMVAAGVRQVLLTTDNNLLRHGLERRVEEQTADLRRLARQNEVLVTSVGDGVYGVDHQGRVTFVNPSGAAALGYRPEELEGRRAHDVFHAPAADGTPYAWSQCYVFEAITHGLVASSEEDEYVRADGSVFPVEITASPLVDGDEVRGAVVVFRDVTQRREVDRMKDEFLSVVSHELRTPLTSIRGSLGLLAGGRMGELPERAGKLIDVASQSTERLTRLINDLLDIERMESGTRPMELTSLDARHLLDSAVRQIEGMGSQLGVRVEVADAHGRVQADEDRVIQTLLNLVGNALKFSERGAVVRLEAAEEGDEVHFRVSDDGRGIPADKLESVFERFQQVDSSDTRQKGGTGLGLAISKGIVERHGGRIWIESELGVGTTVHFTLPAAARRTADPVPPGGGGDGPTGPTVLVCDDDATVVEQFAEMLREHGYRPVGVTDGEQAIDLARSQRPSAVVLDLMMPGTTGAQVMSTLRSSPQTRDIPIVVISGMGPEADRDAAGAADGWLVKPVSEERLVTAVSLVMKDHVGEGVVLLVEDDEQLAQVVSTLLADEGLRVVPAASAAEAIERGAQERPDVIVLDIRLPRRRRQRGRHRVQPPLAPRRHPRRGLQRRRRGPGRARGAATR</sequence>
<dbReference type="GO" id="GO:0005509">
    <property type="term" value="F:calcium ion binding"/>
    <property type="evidence" value="ECO:0007669"/>
    <property type="project" value="UniProtKB-ARBA"/>
</dbReference>
<proteinExistence type="predicted"/>
<dbReference type="CDD" id="cd00082">
    <property type="entry name" value="HisKA"/>
    <property type="match status" value="1"/>
</dbReference>
<dbReference type="InterPro" id="IPR000700">
    <property type="entry name" value="PAS-assoc_C"/>
</dbReference>
<feature type="domain" description="Histidine kinase" evidence="13">
    <location>
        <begin position="479"/>
        <end position="696"/>
    </location>
</feature>
<evidence type="ECO:0000256" key="6">
    <source>
        <dbReference type="ARBA" id="ARBA00022679"/>
    </source>
</evidence>
<feature type="transmembrane region" description="Helical" evidence="12">
    <location>
        <begin position="298"/>
        <end position="319"/>
    </location>
</feature>
<feature type="region of interest" description="Disordered" evidence="11">
    <location>
        <begin position="894"/>
        <end position="932"/>
    </location>
</feature>
<keyword evidence="12" id="KW-0812">Transmembrane</keyword>
<comment type="cofactor">
    <cofactor evidence="2">
        <name>a divalent metal cation</name>
        <dbReference type="ChEBI" id="CHEBI:60240"/>
    </cofactor>
</comment>
<dbReference type="SUPFAM" id="SSF52172">
    <property type="entry name" value="CheY-like"/>
    <property type="match status" value="2"/>
</dbReference>
<dbReference type="InterPro" id="IPR036097">
    <property type="entry name" value="HisK_dim/P_sf"/>
</dbReference>
<dbReference type="SUPFAM" id="SSF55874">
    <property type="entry name" value="ATPase domain of HSP90 chaperone/DNA topoisomerase II/histidine kinase"/>
    <property type="match status" value="1"/>
</dbReference>
<evidence type="ECO:0000259" key="13">
    <source>
        <dbReference type="PROSITE" id="PS50109"/>
    </source>
</evidence>
<dbReference type="PROSITE" id="PS50109">
    <property type="entry name" value="HIS_KIN"/>
    <property type="match status" value="1"/>
</dbReference>
<evidence type="ECO:0000256" key="4">
    <source>
        <dbReference type="ARBA" id="ARBA00012438"/>
    </source>
</evidence>
<keyword evidence="7" id="KW-0418">Kinase</keyword>
<evidence type="ECO:0000256" key="1">
    <source>
        <dbReference type="ARBA" id="ARBA00000085"/>
    </source>
</evidence>
<dbReference type="Pfam" id="PF00072">
    <property type="entry name" value="Response_reg"/>
    <property type="match status" value="2"/>
</dbReference>
<dbReference type="InterPro" id="IPR001789">
    <property type="entry name" value="Sig_transdc_resp-reg_receiver"/>
</dbReference>
<dbReference type="Gene3D" id="1.10.287.130">
    <property type="match status" value="1"/>
</dbReference>
<dbReference type="FunFam" id="3.30.565.10:FF:000006">
    <property type="entry name" value="Sensor histidine kinase WalK"/>
    <property type="match status" value="1"/>
</dbReference>
<dbReference type="PROSITE" id="PS50110">
    <property type="entry name" value="RESPONSE_REGULATORY"/>
    <property type="match status" value="2"/>
</dbReference>
<evidence type="ECO:0000256" key="3">
    <source>
        <dbReference type="ARBA" id="ARBA00004236"/>
    </source>
</evidence>
<dbReference type="PROSITE" id="PS50113">
    <property type="entry name" value="PAC"/>
    <property type="match status" value="1"/>
</dbReference>
<reference evidence="17 18" key="1">
    <citation type="submission" date="2020-02" db="EMBL/GenBank/DDBJ databases">
        <title>Full genome sequence of Nocardioides sp. R-3366.</title>
        <authorList>
            <person name="Im W.-T."/>
        </authorList>
    </citation>
    <scope>NUCLEOTIDE SEQUENCE [LARGE SCALE GENOMIC DNA]</scope>
    <source>
        <strain evidence="17 18">R-3366</strain>
    </source>
</reference>
<dbReference type="InterPro" id="IPR035965">
    <property type="entry name" value="PAS-like_dom_sf"/>
</dbReference>
<protein>
    <recommendedName>
        <fullName evidence="4">histidine kinase</fullName>
        <ecNumber evidence="4">2.7.13.3</ecNumber>
    </recommendedName>
</protein>
<evidence type="ECO:0000259" key="16">
    <source>
        <dbReference type="PROSITE" id="PS50113"/>
    </source>
</evidence>
<dbReference type="InterPro" id="IPR000014">
    <property type="entry name" value="PAS"/>
</dbReference>
<dbReference type="PANTHER" id="PTHR43047">
    <property type="entry name" value="TWO-COMPONENT HISTIDINE PROTEIN KINASE"/>
    <property type="match status" value="1"/>
</dbReference>
<evidence type="ECO:0000259" key="14">
    <source>
        <dbReference type="PROSITE" id="PS50110"/>
    </source>
</evidence>
<feature type="compositionally biased region" description="Basic residues" evidence="11">
    <location>
        <begin position="894"/>
        <end position="924"/>
    </location>
</feature>
<feature type="modified residue" description="4-aspartylphosphate" evidence="10">
    <location>
        <position position="887"/>
    </location>
</feature>
<dbReference type="GO" id="GO:0005886">
    <property type="term" value="C:plasma membrane"/>
    <property type="evidence" value="ECO:0007669"/>
    <property type="project" value="UniProtKB-SubCell"/>
</dbReference>
<dbReference type="CDD" id="cd16922">
    <property type="entry name" value="HATPase_EvgS-ArcB-TorS-like"/>
    <property type="match status" value="1"/>
</dbReference>
<keyword evidence="18" id="KW-1185">Reference proteome</keyword>
<dbReference type="SUPFAM" id="SSF55785">
    <property type="entry name" value="PYP-like sensor domain (PAS domain)"/>
    <property type="match status" value="1"/>
</dbReference>
<name>A0A6G6WEN4_9ACTN</name>
<feature type="transmembrane region" description="Helical" evidence="12">
    <location>
        <begin position="18"/>
        <end position="37"/>
    </location>
</feature>
<dbReference type="PANTHER" id="PTHR43047:SF72">
    <property type="entry name" value="OSMOSENSING HISTIDINE PROTEIN KINASE SLN1"/>
    <property type="match status" value="1"/>
</dbReference>
<dbReference type="Gene3D" id="3.40.50.2300">
    <property type="match status" value="2"/>
</dbReference>
<feature type="domain" description="PAC" evidence="16">
    <location>
        <begin position="424"/>
        <end position="475"/>
    </location>
</feature>
<dbReference type="Gene3D" id="3.30.565.10">
    <property type="entry name" value="Histidine kinase-like ATPase, C-terminal domain"/>
    <property type="match status" value="1"/>
</dbReference>
<feature type="domain" description="Response regulatory" evidence="14">
    <location>
        <begin position="716"/>
        <end position="830"/>
    </location>
</feature>
<dbReference type="PRINTS" id="PR00344">
    <property type="entry name" value="BCTRLSENSOR"/>
</dbReference>
<comment type="catalytic activity">
    <reaction evidence="1">
        <text>ATP + protein L-histidine = ADP + protein N-phospho-L-histidine.</text>
        <dbReference type="EC" id="2.7.13.3"/>
    </reaction>
</comment>
<dbReference type="InterPro" id="IPR004358">
    <property type="entry name" value="Sig_transdc_His_kin-like_C"/>
</dbReference>
<dbReference type="Proteomes" id="UP000502996">
    <property type="component" value="Chromosome"/>
</dbReference>
<gene>
    <name evidence="17" type="ORF">G5V58_13660</name>
</gene>
<organism evidence="17 18">
    <name type="scientific">Nocardioides anomalus</name>
    <dbReference type="NCBI Taxonomy" id="2712223"/>
    <lineage>
        <taxon>Bacteria</taxon>
        <taxon>Bacillati</taxon>
        <taxon>Actinomycetota</taxon>
        <taxon>Actinomycetes</taxon>
        <taxon>Propionibacteriales</taxon>
        <taxon>Nocardioidaceae</taxon>
        <taxon>Nocardioides</taxon>
    </lineage>
</organism>
<dbReference type="InterPro" id="IPR036890">
    <property type="entry name" value="HATPase_C_sf"/>
</dbReference>
<evidence type="ECO:0000256" key="8">
    <source>
        <dbReference type="ARBA" id="ARBA00023012"/>
    </source>
</evidence>
<feature type="transmembrane region" description="Helical" evidence="12">
    <location>
        <begin position="106"/>
        <end position="127"/>
    </location>
</feature>
<dbReference type="PROSITE" id="PS50112">
    <property type="entry name" value="PAS"/>
    <property type="match status" value="1"/>
</dbReference>